<proteinExistence type="predicted"/>
<accession>A0A7G3V959</accession>
<gene>
    <name evidence="1" type="primary">12</name>
    <name evidence="1" type="ORF">SEA_ZITCH_12</name>
</gene>
<evidence type="ECO:0000313" key="2">
    <source>
        <dbReference type="Proteomes" id="UP000516468"/>
    </source>
</evidence>
<protein>
    <submittedName>
        <fullName evidence="1">Uncharacterized protein</fullName>
    </submittedName>
</protein>
<name>A0A7G3V959_9CAUD</name>
<dbReference type="GeneID" id="63027223"/>
<dbReference type="KEGG" id="vg:63027223"/>
<dbReference type="Proteomes" id="UP000516468">
    <property type="component" value="Segment"/>
</dbReference>
<keyword evidence="2" id="KW-1185">Reference proteome</keyword>
<evidence type="ECO:0000313" key="1">
    <source>
        <dbReference type="EMBL" id="QKY78459.1"/>
    </source>
</evidence>
<dbReference type="RefSeq" id="YP_010002670.1">
    <property type="nucleotide sequence ID" value="NC_053247.1"/>
</dbReference>
<dbReference type="EMBL" id="MT498036">
    <property type="protein sequence ID" value="QKY78459.1"/>
    <property type="molecule type" value="Genomic_DNA"/>
</dbReference>
<reference evidence="1 2" key="1">
    <citation type="submission" date="2020-05" db="EMBL/GenBank/DDBJ databases">
        <authorList>
            <person name="Mick M."/>
            <person name="Mijatovic I."/>
            <person name="Miller A.J."/>
            <person name="Stuckman S.A."/>
            <person name="Volas E.M."/>
            <person name="Daniels C.J."/>
            <person name="Breitenberger C.A."/>
            <person name="Ball S.L."/>
            <person name="Garlena R.A."/>
            <person name="Russell D.A."/>
            <person name="Pope W.H."/>
            <person name="Jacobs-Sera D."/>
            <person name="Hatfull G.F."/>
        </authorList>
    </citation>
    <scope>NUCLEOTIDE SEQUENCE [LARGE SCALE GENOMIC DNA]</scope>
</reference>
<organism evidence="1 2">
    <name type="scientific">Gordonia Phage Zitch</name>
    <dbReference type="NCBI Taxonomy" id="2743909"/>
    <lineage>
        <taxon>Viruses</taxon>
        <taxon>Duplodnaviria</taxon>
        <taxon>Heunggongvirae</taxon>
        <taxon>Uroviricota</taxon>
        <taxon>Caudoviricetes</taxon>
        <taxon>Stackebrandtviridae</taxon>
        <taxon>Schenleyvirinae</taxon>
        <taxon>Zitchvirus</taxon>
        <taxon>Zitchvirus zitch</taxon>
    </lineage>
</organism>
<sequence>MTDMDEVLALATQWKVYAAEIRGGREPGSIGQAAMLETCADQLEKTVQRITDEVVQ</sequence>